<gene>
    <name evidence="2" type="ORF">EIZ62_01670</name>
</gene>
<dbReference type="Pfam" id="PF20903">
    <property type="entry name" value="SPL"/>
    <property type="match status" value="1"/>
</dbReference>
<proteinExistence type="predicted"/>
<sequence length="416" mass="45986">MPPSHPSTGPTDGPTDGPPDGPGERPAGPFAGPSDDGALFGLDELPTQTPAGATGKPRFRDSPEARRMLAVREIHAEPGAAASPRGRQILAAYPEAEVVPVDSHWRIPDLHGNKGNAERWVRVKSTVLVLGEKKTLTVRPNGRSADWIAPGAANGCAMACAYCYVPRRKGYANPITVFTNIERIVSRLRRHVTEQGPKSEPNQCDPAAWVYDIGENNDCSVDALISENTADLIHAFTRWPTAKASFATKFVNPDLLDLDPRGRTRVRFSVMPPDDSRLLDIRTSPVERRIAAAGDFLEAGYEVHFNLSPVVIRPGWEQAWAELLQHMDDVLPRAVKDQAAAEVIMLTHNRDLHDVNMAWHPRAEDALWRPELQQAKRSENGSWNVRYRNADKAEAVGTVRRLVAEHAPWLTIRYAF</sequence>
<dbReference type="NCBIfam" id="TIGR03886">
    <property type="entry name" value="lyase_spl_fam"/>
    <property type="match status" value="1"/>
</dbReference>
<dbReference type="GO" id="GO:0042601">
    <property type="term" value="C:endospore-forming forespore"/>
    <property type="evidence" value="ECO:0007669"/>
    <property type="project" value="TreeGrafter"/>
</dbReference>
<dbReference type="EMBL" id="CP034279">
    <property type="protein sequence ID" value="QGV77102.1"/>
    <property type="molecule type" value="Genomic_DNA"/>
</dbReference>
<dbReference type="KEGG" id="sfic:EIZ62_01670"/>
<feature type="region of interest" description="Disordered" evidence="1">
    <location>
        <begin position="1"/>
        <end position="62"/>
    </location>
</feature>
<dbReference type="PANTHER" id="PTHR37822:SF2">
    <property type="entry name" value="SPORE PHOTOPRODUCT LYASE"/>
    <property type="match status" value="1"/>
</dbReference>
<dbReference type="FunFam" id="3.40.50.12110:FF:000002">
    <property type="entry name" value="Spore photoproduct lyase"/>
    <property type="match status" value="1"/>
</dbReference>
<feature type="compositionally biased region" description="Low complexity" evidence="1">
    <location>
        <begin position="1"/>
        <end position="15"/>
    </location>
</feature>
<dbReference type="InterPro" id="IPR023805">
    <property type="entry name" value="Uncharacterised_Spl-rel"/>
</dbReference>
<dbReference type="Proteomes" id="UP000422572">
    <property type="component" value="Chromosome"/>
</dbReference>
<dbReference type="OrthoDB" id="9783671at2"/>
<dbReference type="InterPro" id="IPR049539">
    <property type="entry name" value="SPL"/>
</dbReference>
<dbReference type="Gene3D" id="3.40.50.12110">
    <property type="match status" value="1"/>
</dbReference>
<reference evidence="2 3" key="1">
    <citation type="submission" date="2018-12" db="EMBL/GenBank/DDBJ databases">
        <title>Complete genome sequence of Streptomyces ficellus NRRL8067, the producer of ficellomycin, feldamycin and nojirimycin.</title>
        <authorList>
            <person name="Zhang H."/>
            <person name="Yue R."/>
            <person name="Liu Y."/>
            <person name="Li M."/>
            <person name="Mu H."/>
            <person name="Zhang J."/>
        </authorList>
    </citation>
    <scope>NUCLEOTIDE SEQUENCE [LARGE SCALE GENOMIC DNA]</scope>
    <source>
        <strain evidence="2 3">NRRL 8067</strain>
    </source>
</reference>
<dbReference type="GO" id="GO:0003913">
    <property type="term" value="F:DNA photolyase activity"/>
    <property type="evidence" value="ECO:0007669"/>
    <property type="project" value="TreeGrafter"/>
</dbReference>
<organism evidence="2 3">
    <name type="scientific">Streptomyces ficellus</name>
    <dbReference type="NCBI Taxonomy" id="1977088"/>
    <lineage>
        <taxon>Bacteria</taxon>
        <taxon>Bacillati</taxon>
        <taxon>Actinomycetota</taxon>
        <taxon>Actinomycetes</taxon>
        <taxon>Kitasatosporales</taxon>
        <taxon>Streptomycetaceae</taxon>
        <taxon>Streptomyces</taxon>
    </lineage>
</organism>
<dbReference type="PANTHER" id="PTHR37822">
    <property type="entry name" value="SPORE PHOTOPRODUCT LYASE-RELATED"/>
    <property type="match status" value="1"/>
</dbReference>
<evidence type="ECO:0000256" key="1">
    <source>
        <dbReference type="SAM" id="MobiDB-lite"/>
    </source>
</evidence>
<dbReference type="Gene3D" id="3.80.30.30">
    <property type="match status" value="1"/>
</dbReference>
<evidence type="ECO:0000313" key="2">
    <source>
        <dbReference type="EMBL" id="QGV77102.1"/>
    </source>
</evidence>
<dbReference type="AlphaFoldDB" id="A0A6I6FA82"/>
<dbReference type="GO" id="GO:0051539">
    <property type="term" value="F:4 iron, 4 sulfur cluster binding"/>
    <property type="evidence" value="ECO:0007669"/>
    <property type="project" value="TreeGrafter"/>
</dbReference>
<dbReference type="RefSeq" id="WP_156690925.1">
    <property type="nucleotide sequence ID" value="NZ_CP034279.1"/>
</dbReference>
<keyword evidence="3" id="KW-1185">Reference proteome</keyword>
<protein>
    <submittedName>
        <fullName evidence="2">Spore photoproduct lyase family protein</fullName>
    </submittedName>
</protein>
<evidence type="ECO:0000313" key="3">
    <source>
        <dbReference type="Proteomes" id="UP000422572"/>
    </source>
</evidence>
<accession>A0A6I6FA82</accession>
<keyword evidence="2" id="KW-0456">Lyase</keyword>
<name>A0A6I6FA82_9ACTN</name>
<dbReference type="GO" id="GO:1904047">
    <property type="term" value="F:S-adenosyl-L-methionine binding"/>
    <property type="evidence" value="ECO:0007669"/>
    <property type="project" value="TreeGrafter"/>
</dbReference>